<feature type="region of interest" description="Disordered" evidence="1">
    <location>
        <begin position="61"/>
        <end position="92"/>
    </location>
</feature>
<organism evidence="2 3">
    <name type="scientific">Streptomyces violaceorubidus</name>
    <dbReference type="NCBI Taxonomy" id="284042"/>
    <lineage>
        <taxon>Bacteria</taxon>
        <taxon>Bacillati</taxon>
        <taxon>Actinomycetota</taxon>
        <taxon>Actinomycetes</taxon>
        <taxon>Kitasatosporales</taxon>
        <taxon>Streptomycetaceae</taxon>
        <taxon>Streptomyces</taxon>
    </lineage>
</organism>
<comment type="caution">
    <text evidence="2">The sequence shown here is derived from an EMBL/GenBank/DDBJ whole genome shotgun (WGS) entry which is preliminary data.</text>
</comment>
<feature type="compositionally biased region" description="Low complexity" evidence="1">
    <location>
        <begin position="1"/>
        <end position="16"/>
    </location>
</feature>
<name>A0ABV1T5Z8_9ACTN</name>
<reference evidence="2 3" key="1">
    <citation type="submission" date="2024-06" db="EMBL/GenBank/DDBJ databases">
        <title>The Natural Products Discovery Center: Release of the First 8490 Sequenced Strains for Exploring Actinobacteria Biosynthetic Diversity.</title>
        <authorList>
            <person name="Kalkreuter E."/>
            <person name="Kautsar S.A."/>
            <person name="Yang D."/>
            <person name="Bader C.D."/>
            <person name="Teijaro C.N."/>
            <person name="Fluegel L."/>
            <person name="Davis C.M."/>
            <person name="Simpson J.R."/>
            <person name="Lauterbach L."/>
            <person name="Steele A.D."/>
            <person name="Gui C."/>
            <person name="Meng S."/>
            <person name="Li G."/>
            <person name="Viehrig K."/>
            <person name="Ye F."/>
            <person name="Su P."/>
            <person name="Kiefer A.F."/>
            <person name="Nichols A."/>
            <person name="Cepeda A.J."/>
            <person name="Yan W."/>
            <person name="Fan B."/>
            <person name="Jiang Y."/>
            <person name="Adhikari A."/>
            <person name="Zheng C.-J."/>
            <person name="Schuster L."/>
            <person name="Cowan T.M."/>
            <person name="Smanski M.J."/>
            <person name="Chevrette M.G."/>
            <person name="De Carvalho L.P.S."/>
            <person name="Shen B."/>
        </authorList>
    </citation>
    <scope>NUCLEOTIDE SEQUENCE [LARGE SCALE GENOMIC DNA]</scope>
    <source>
        <strain evidence="2 3">NPDC001615</strain>
    </source>
</reference>
<keyword evidence="3" id="KW-1185">Reference proteome</keyword>
<gene>
    <name evidence="2" type="ORF">ABT188_32490</name>
</gene>
<accession>A0ABV1T5Z8</accession>
<evidence type="ECO:0000313" key="3">
    <source>
        <dbReference type="Proteomes" id="UP001496720"/>
    </source>
</evidence>
<feature type="compositionally biased region" description="Basic and acidic residues" evidence="1">
    <location>
        <begin position="68"/>
        <end position="82"/>
    </location>
</feature>
<evidence type="ECO:0000256" key="1">
    <source>
        <dbReference type="SAM" id="MobiDB-lite"/>
    </source>
</evidence>
<dbReference type="Proteomes" id="UP001496720">
    <property type="component" value="Unassembled WGS sequence"/>
</dbReference>
<evidence type="ECO:0000313" key="2">
    <source>
        <dbReference type="EMBL" id="MER6169218.1"/>
    </source>
</evidence>
<feature type="compositionally biased region" description="Basic and acidic residues" evidence="1">
    <location>
        <begin position="18"/>
        <end position="32"/>
    </location>
</feature>
<proteinExistence type="predicted"/>
<sequence length="92" mass="10381">MTATEAAAALEDAQLQQHMDRDRENLADDERGPAEVAEWERIAQLLATTGGTYDPKADAVVQDELAAEAEREREKQMEDDKRRHSVDRYLPA</sequence>
<dbReference type="EMBL" id="JBEOZY010000060">
    <property type="protein sequence ID" value="MER6169218.1"/>
    <property type="molecule type" value="Genomic_DNA"/>
</dbReference>
<protein>
    <submittedName>
        <fullName evidence="2">Uncharacterized protein</fullName>
    </submittedName>
</protein>
<feature type="region of interest" description="Disordered" evidence="1">
    <location>
        <begin position="1"/>
        <end position="32"/>
    </location>
</feature>
<dbReference type="RefSeq" id="WP_352150409.1">
    <property type="nucleotide sequence ID" value="NZ_JBEOZY010000060.1"/>
</dbReference>